<sequence>MQGNSLNQQNKRPASEVESSSCLSYKKQKQLFISQFLRKKNVFSLQQLSMAALDDDVSLLYGIEVFTKRCWRCDHRFFAPPGSVDTNLCVKCRMCKFCGLPGVISARRMVVDNYDMSDVVADAYCTICMNRNLRRLPRCRQCNEQVKFLYPMKALRLPYGHGWSVRRCEECIFKLACGQCGIKYTELYNDHNKNQIHNLEFMLIVNRSYNPITKVYTAEVPTKPLKQFICETCYFKTKIYSIYSDEEEDDEE</sequence>
<keyword evidence="2" id="KW-1185">Reference proteome</keyword>
<protein>
    <submittedName>
        <fullName evidence="1">Uncharacterized protein</fullName>
    </submittedName>
</protein>
<evidence type="ECO:0000313" key="1">
    <source>
        <dbReference type="EMBL" id="ACI28730.1"/>
    </source>
</evidence>
<dbReference type="Proteomes" id="UP000204251">
    <property type="component" value="Segment"/>
</dbReference>
<dbReference type="GeneID" id="6965797"/>
<reference evidence="1 2" key="1">
    <citation type="submission" date="2008-06" db="EMBL/GenBank/DDBJ databases">
        <title>Complete nucleotide sequence analysis of the Agrotis ipsilon multiple nucleopolyhedrovirus.</title>
        <authorList>
            <person name="Harrison R.L."/>
        </authorList>
    </citation>
    <scope>NUCLEOTIDE SEQUENCE [LARGE SCALE GENOMIC DNA]</scope>
    <source>
        <strain evidence="1 2">Illinois</strain>
    </source>
</reference>
<accession>B6D5U2</accession>
<organism evidence="1 2">
    <name type="scientific">Agrotis ipsilon multiple nucleopolyhedrovirus</name>
    <dbReference type="NCBI Taxonomy" id="208013"/>
    <lineage>
        <taxon>Viruses</taxon>
        <taxon>Viruses incertae sedis</taxon>
        <taxon>Naldaviricetes</taxon>
        <taxon>Lefavirales</taxon>
        <taxon>Baculoviridae</taxon>
        <taxon>Alphabaculovirus</taxon>
        <taxon>Alphabaculovirus agipsilonis</taxon>
    </lineage>
</organism>
<evidence type="ECO:0000313" key="2">
    <source>
        <dbReference type="Proteomes" id="UP000204251"/>
    </source>
</evidence>
<dbReference type="RefSeq" id="YP_002268058.1">
    <property type="nucleotide sequence ID" value="NC_011345.1"/>
</dbReference>
<proteinExistence type="predicted"/>
<dbReference type="OrthoDB" id="27884at10239"/>
<dbReference type="KEGG" id="vg:6965797"/>
<name>B6D5U2_9ABAC</name>
<dbReference type="EMBL" id="EU839994">
    <property type="protein sequence ID" value="ACI28730.1"/>
    <property type="molecule type" value="Genomic_DNA"/>
</dbReference>